<dbReference type="GO" id="GO:0003676">
    <property type="term" value="F:nucleic acid binding"/>
    <property type="evidence" value="ECO:0007669"/>
    <property type="project" value="InterPro"/>
</dbReference>
<dbReference type="Pfam" id="PF14223">
    <property type="entry name" value="Retrotran_gag_2"/>
    <property type="match status" value="1"/>
</dbReference>
<name>V5GKJ1_ANOGL</name>
<dbReference type="Gene3D" id="4.10.60.10">
    <property type="entry name" value="Zinc finger, CCHC-type"/>
    <property type="match status" value="1"/>
</dbReference>
<keyword evidence="1" id="KW-0863">Zinc-finger</keyword>
<gene>
    <name evidence="3" type="primary">COPIA</name>
</gene>
<dbReference type="Pfam" id="PF00098">
    <property type="entry name" value="zf-CCHC"/>
    <property type="match status" value="1"/>
</dbReference>
<feature type="domain" description="CCHC-type" evidence="2">
    <location>
        <begin position="125"/>
        <end position="141"/>
    </location>
</feature>
<dbReference type="AlphaFoldDB" id="V5GKJ1"/>
<organism evidence="3">
    <name type="scientific">Anoplophora glabripennis</name>
    <name type="common">Asian longhorn beetle</name>
    <name type="synonym">Anoplophora nobilis</name>
    <dbReference type="NCBI Taxonomy" id="217634"/>
    <lineage>
        <taxon>Eukaryota</taxon>
        <taxon>Metazoa</taxon>
        <taxon>Ecdysozoa</taxon>
        <taxon>Arthropoda</taxon>
        <taxon>Hexapoda</taxon>
        <taxon>Insecta</taxon>
        <taxon>Pterygota</taxon>
        <taxon>Neoptera</taxon>
        <taxon>Endopterygota</taxon>
        <taxon>Coleoptera</taxon>
        <taxon>Polyphaga</taxon>
        <taxon>Cucujiformia</taxon>
        <taxon>Chrysomeloidea</taxon>
        <taxon>Cerambycidae</taxon>
        <taxon>Lamiinae</taxon>
        <taxon>Lamiini</taxon>
        <taxon>Anoplophora</taxon>
    </lineage>
</organism>
<keyword evidence="1" id="KW-0862">Zinc</keyword>
<dbReference type="PROSITE" id="PS50158">
    <property type="entry name" value="ZF_CCHC"/>
    <property type="match status" value="1"/>
</dbReference>
<reference evidence="3" key="1">
    <citation type="submission" date="2013-07" db="EMBL/GenBank/DDBJ databases">
        <title>Midgut Transcriptome Profiling of Anoplphora glabripennis, a Lignocellulose Degrading, Wood-Boring Cerambycid.</title>
        <authorList>
            <person name="Scully E.D."/>
            <person name="Hoover K."/>
            <person name="Carlson J.E."/>
            <person name="Tien M."/>
            <person name="Geib S.M."/>
        </authorList>
    </citation>
    <scope>NUCLEOTIDE SEQUENCE</scope>
</reference>
<proteinExistence type="predicted"/>
<dbReference type="SUPFAM" id="SSF57756">
    <property type="entry name" value="Retrovirus zinc finger-like domains"/>
    <property type="match status" value="1"/>
</dbReference>
<dbReference type="EMBL" id="GALX01007553">
    <property type="protein sequence ID" value="JAB60913.1"/>
    <property type="molecule type" value="Transcribed_RNA"/>
</dbReference>
<evidence type="ECO:0000256" key="1">
    <source>
        <dbReference type="PROSITE-ProRule" id="PRU00047"/>
    </source>
</evidence>
<evidence type="ECO:0000259" key="2">
    <source>
        <dbReference type="PROSITE" id="PS50158"/>
    </source>
</evidence>
<protein>
    <submittedName>
        <fullName evidence="3">Copia protein</fullName>
    </submittedName>
</protein>
<accession>V5GKJ1</accession>
<dbReference type="SMART" id="SM00343">
    <property type="entry name" value="ZnF_C2HC"/>
    <property type="match status" value="1"/>
</dbReference>
<dbReference type="GO" id="GO:0008270">
    <property type="term" value="F:zinc ion binding"/>
    <property type="evidence" value="ECO:0007669"/>
    <property type="project" value="UniProtKB-KW"/>
</dbReference>
<dbReference type="InterPro" id="IPR036875">
    <property type="entry name" value="Znf_CCHC_sf"/>
</dbReference>
<feature type="non-terminal residue" evidence="3">
    <location>
        <position position="225"/>
    </location>
</feature>
<evidence type="ECO:0000313" key="3">
    <source>
        <dbReference type="EMBL" id="JAB60913.1"/>
    </source>
</evidence>
<keyword evidence="1" id="KW-0479">Metal-binding</keyword>
<sequence length="225" mass="26130">MWQSLECHFERKSVASQLYLRRKQLSLKLQDDNLENHFRKFDEVIRELKGVGATMEEVDIVCHLLLTLLSSFDNISTALEIVETNKLTLEYVKSKLMDYAIKKQMTQTEQVRKDSQTVFVSEKLKCFICGESGHFKRDCPRRFPSWSKSGENQQHAARRGRYNARGQGYTRFRSHAMQAQETDTEEHEVDTNQGDSQGVCFITEINKRKENEVDSLNFFIDSGCA</sequence>
<dbReference type="InterPro" id="IPR001878">
    <property type="entry name" value="Znf_CCHC"/>
</dbReference>